<dbReference type="Gene3D" id="3.40.50.1390">
    <property type="entry name" value="Resolvase, N-terminal catalytic domain"/>
    <property type="match status" value="1"/>
</dbReference>
<dbReference type="EMBL" id="JBHTLP010000011">
    <property type="protein sequence ID" value="MFD1143051.1"/>
    <property type="molecule type" value="Genomic_DNA"/>
</dbReference>
<evidence type="ECO:0000256" key="2">
    <source>
        <dbReference type="ARBA" id="ARBA00022908"/>
    </source>
</evidence>
<comment type="similarity">
    <text evidence="1">Belongs to the site-specific recombinase resolvase family.</text>
</comment>
<dbReference type="InterPro" id="IPR006118">
    <property type="entry name" value="Recombinase_CS"/>
</dbReference>
<dbReference type="SUPFAM" id="SSF46689">
    <property type="entry name" value="Homeodomain-like"/>
    <property type="match status" value="1"/>
</dbReference>
<keyword evidence="2" id="KW-0229">DNA integration</keyword>
<reference evidence="8" key="1">
    <citation type="journal article" date="2019" name="Int. J. Syst. Evol. Microbiol.">
        <title>The Global Catalogue of Microorganisms (GCM) 10K type strain sequencing project: providing services to taxonomists for standard genome sequencing and annotation.</title>
        <authorList>
            <consortium name="The Broad Institute Genomics Platform"/>
            <consortium name="The Broad Institute Genome Sequencing Center for Infectious Disease"/>
            <person name="Wu L."/>
            <person name="Ma J."/>
        </authorList>
    </citation>
    <scope>NUCLEOTIDE SEQUENCE [LARGE SCALE GENOMIC DNA]</scope>
    <source>
        <strain evidence="8">CCUG 55608</strain>
    </source>
</reference>
<protein>
    <submittedName>
        <fullName evidence="7">Recombinase family protein</fullName>
    </submittedName>
</protein>
<proteinExistence type="inferred from homology"/>
<gene>
    <name evidence="7" type="ORF">ACFQ4C_18130</name>
</gene>
<dbReference type="RefSeq" id="WP_265990895.1">
    <property type="nucleotide sequence ID" value="NZ_CP110973.1"/>
</dbReference>
<dbReference type="InterPro" id="IPR006120">
    <property type="entry name" value="Resolvase_HTH_dom"/>
</dbReference>
<organism evidence="7 8">
    <name type="scientific">Larkinella insperata</name>
    <dbReference type="NCBI Taxonomy" id="332158"/>
    <lineage>
        <taxon>Bacteria</taxon>
        <taxon>Pseudomonadati</taxon>
        <taxon>Bacteroidota</taxon>
        <taxon>Cytophagia</taxon>
        <taxon>Cytophagales</taxon>
        <taxon>Spirosomataceae</taxon>
        <taxon>Larkinella</taxon>
    </lineage>
</organism>
<sequence length="189" mass="21004">MKIGYARVSTLDQNLTLQIDALQKVGCEKIFQEKISGSKVQRPQLDKMLEHVRAGDTVVVWKLDRLGRSLQHLIELVGNLEKKDAGLISLNDPVDTTTAQGRLVFRIFASLAEFERELIRERTLAGVAAAKAKGVILGRPEGLSADAKKQARVVESLHKDGVSVAEVARQLKISRTTVYSYLKHRGIEY</sequence>
<accession>A0ABW3QBL1</accession>
<evidence type="ECO:0000313" key="8">
    <source>
        <dbReference type="Proteomes" id="UP001597116"/>
    </source>
</evidence>
<dbReference type="InterPro" id="IPR009057">
    <property type="entry name" value="Homeodomain-like_sf"/>
</dbReference>
<dbReference type="CDD" id="cd00569">
    <property type="entry name" value="HTH_Hin_like"/>
    <property type="match status" value="1"/>
</dbReference>
<dbReference type="Pfam" id="PF02796">
    <property type="entry name" value="HTH_7"/>
    <property type="match status" value="1"/>
</dbReference>
<dbReference type="InterPro" id="IPR006119">
    <property type="entry name" value="Resolv_N"/>
</dbReference>
<evidence type="ECO:0000256" key="1">
    <source>
        <dbReference type="ARBA" id="ARBA00009913"/>
    </source>
</evidence>
<comment type="caution">
    <text evidence="7">The sequence shown here is derived from an EMBL/GenBank/DDBJ whole genome shotgun (WGS) entry which is preliminary data.</text>
</comment>
<dbReference type="InterPro" id="IPR050639">
    <property type="entry name" value="SSR_resolvase"/>
</dbReference>
<dbReference type="CDD" id="cd03768">
    <property type="entry name" value="SR_ResInv"/>
    <property type="match status" value="1"/>
</dbReference>
<dbReference type="SUPFAM" id="SSF53041">
    <property type="entry name" value="Resolvase-like"/>
    <property type="match status" value="1"/>
</dbReference>
<evidence type="ECO:0000256" key="3">
    <source>
        <dbReference type="ARBA" id="ARBA00023125"/>
    </source>
</evidence>
<dbReference type="SMART" id="SM00857">
    <property type="entry name" value="Resolvase"/>
    <property type="match status" value="1"/>
</dbReference>
<evidence type="ECO:0000256" key="4">
    <source>
        <dbReference type="ARBA" id="ARBA00023172"/>
    </source>
</evidence>
<dbReference type="PROSITE" id="PS00397">
    <property type="entry name" value="RECOMBINASES_1"/>
    <property type="match status" value="1"/>
</dbReference>
<evidence type="ECO:0000256" key="5">
    <source>
        <dbReference type="PROSITE-ProRule" id="PRU10137"/>
    </source>
</evidence>
<dbReference type="Gene3D" id="1.10.10.60">
    <property type="entry name" value="Homeodomain-like"/>
    <property type="match status" value="1"/>
</dbReference>
<dbReference type="PANTHER" id="PTHR30461:SF2">
    <property type="entry name" value="SERINE RECOMBINASE PINE-RELATED"/>
    <property type="match status" value="1"/>
</dbReference>
<feature type="domain" description="Resolvase/invertase-type recombinase catalytic" evidence="6">
    <location>
        <begin position="1"/>
        <end position="134"/>
    </location>
</feature>
<evidence type="ECO:0000313" key="7">
    <source>
        <dbReference type="EMBL" id="MFD1143051.1"/>
    </source>
</evidence>
<keyword evidence="3" id="KW-0238">DNA-binding</keyword>
<keyword evidence="8" id="KW-1185">Reference proteome</keyword>
<name>A0ABW3QBL1_9BACT</name>
<dbReference type="PROSITE" id="PS51736">
    <property type="entry name" value="RECOMBINASES_3"/>
    <property type="match status" value="1"/>
</dbReference>
<dbReference type="Proteomes" id="UP001597116">
    <property type="component" value="Unassembled WGS sequence"/>
</dbReference>
<feature type="active site" description="O-(5'-phospho-DNA)-serine intermediate" evidence="5">
    <location>
        <position position="9"/>
    </location>
</feature>
<dbReference type="PROSITE" id="PS00398">
    <property type="entry name" value="RECOMBINASES_2"/>
    <property type="match status" value="1"/>
</dbReference>
<evidence type="ECO:0000259" key="6">
    <source>
        <dbReference type="PROSITE" id="PS51736"/>
    </source>
</evidence>
<keyword evidence="4" id="KW-0233">DNA recombination</keyword>
<dbReference type="InterPro" id="IPR036162">
    <property type="entry name" value="Resolvase-like_N_sf"/>
</dbReference>
<dbReference type="PANTHER" id="PTHR30461">
    <property type="entry name" value="DNA-INVERTASE FROM LAMBDOID PROPHAGE"/>
    <property type="match status" value="1"/>
</dbReference>
<dbReference type="Pfam" id="PF00239">
    <property type="entry name" value="Resolvase"/>
    <property type="match status" value="1"/>
</dbReference>